<evidence type="ECO:0000313" key="2">
    <source>
        <dbReference type="Proteomes" id="UP000059680"/>
    </source>
</evidence>
<evidence type="ECO:0000313" key="1">
    <source>
        <dbReference type="EMBL" id="BAT17120.1"/>
    </source>
</evidence>
<feature type="non-terminal residue" evidence="1">
    <location>
        <position position="41"/>
    </location>
</feature>
<dbReference type="EMBL" id="AP014968">
    <property type="protein sequence ID" value="BAT17120.1"/>
    <property type="molecule type" value="Genomic_DNA"/>
</dbReference>
<reference evidence="2" key="1">
    <citation type="journal article" date="2005" name="Nature">
        <title>The map-based sequence of the rice genome.</title>
        <authorList>
            <consortium name="International rice genome sequencing project (IRGSP)"/>
            <person name="Matsumoto T."/>
            <person name="Wu J."/>
            <person name="Kanamori H."/>
            <person name="Katayose Y."/>
            <person name="Fujisawa M."/>
            <person name="Namiki N."/>
            <person name="Mizuno H."/>
            <person name="Yamamoto K."/>
            <person name="Antonio B.A."/>
            <person name="Baba T."/>
            <person name="Sakata K."/>
            <person name="Nagamura Y."/>
            <person name="Aoki H."/>
            <person name="Arikawa K."/>
            <person name="Arita K."/>
            <person name="Bito T."/>
            <person name="Chiden Y."/>
            <person name="Fujitsuka N."/>
            <person name="Fukunaka R."/>
            <person name="Hamada M."/>
            <person name="Harada C."/>
            <person name="Hayashi A."/>
            <person name="Hijishita S."/>
            <person name="Honda M."/>
            <person name="Hosokawa S."/>
            <person name="Ichikawa Y."/>
            <person name="Idonuma A."/>
            <person name="Iijima M."/>
            <person name="Ikeda M."/>
            <person name="Ikeno M."/>
            <person name="Ito K."/>
            <person name="Ito S."/>
            <person name="Ito T."/>
            <person name="Ito Y."/>
            <person name="Ito Y."/>
            <person name="Iwabuchi A."/>
            <person name="Kamiya K."/>
            <person name="Karasawa W."/>
            <person name="Kurita K."/>
            <person name="Katagiri S."/>
            <person name="Kikuta A."/>
            <person name="Kobayashi H."/>
            <person name="Kobayashi N."/>
            <person name="Machita K."/>
            <person name="Maehara T."/>
            <person name="Masukawa M."/>
            <person name="Mizubayashi T."/>
            <person name="Mukai Y."/>
            <person name="Nagasaki H."/>
            <person name="Nagata Y."/>
            <person name="Naito S."/>
            <person name="Nakashima M."/>
            <person name="Nakama Y."/>
            <person name="Nakamichi Y."/>
            <person name="Nakamura M."/>
            <person name="Meguro A."/>
            <person name="Negishi M."/>
            <person name="Ohta I."/>
            <person name="Ohta T."/>
            <person name="Okamoto M."/>
            <person name="Ono N."/>
            <person name="Saji S."/>
            <person name="Sakaguchi M."/>
            <person name="Sakai K."/>
            <person name="Shibata M."/>
            <person name="Shimokawa T."/>
            <person name="Song J."/>
            <person name="Takazaki Y."/>
            <person name="Terasawa K."/>
            <person name="Tsugane M."/>
            <person name="Tsuji K."/>
            <person name="Ueda S."/>
            <person name="Waki K."/>
            <person name="Yamagata H."/>
            <person name="Yamamoto M."/>
            <person name="Yamamoto S."/>
            <person name="Yamane H."/>
            <person name="Yoshiki S."/>
            <person name="Yoshihara R."/>
            <person name="Yukawa K."/>
            <person name="Zhong H."/>
            <person name="Yano M."/>
            <person name="Yuan Q."/>
            <person name="Ouyang S."/>
            <person name="Liu J."/>
            <person name="Jones K.M."/>
            <person name="Gansberger K."/>
            <person name="Moffat K."/>
            <person name="Hill J."/>
            <person name="Bera J."/>
            <person name="Fadrosh D."/>
            <person name="Jin S."/>
            <person name="Johri S."/>
            <person name="Kim M."/>
            <person name="Overton L."/>
            <person name="Reardon M."/>
            <person name="Tsitrin T."/>
            <person name="Vuong H."/>
            <person name="Weaver B."/>
            <person name="Ciecko A."/>
            <person name="Tallon L."/>
            <person name="Jackson J."/>
            <person name="Pai G."/>
            <person name="Aken S.V."/>
            <person name="Utterback T."/>
            <person name="Reidmuller S."/>
            <person name="Feldblyum T."/>
            <person name="Hsiao J."/>
            <person name="Zismann V."/>
            <person name="Iobst S."/>
            <person name="de Vazeille A.R."/>
            <person name="Buell C.R."/>
            <person name="Ying K."/>
            <person name="Li Y."/>
            <person name="Lu T."/>
            <person name="Huang Y."/>
            <person name="Zhao Q."/>
            <person name="Feng Q."/>
            <person name="Zhang L."/>
            <person name="Zhu J."/>
            <person name="Weng Q."/>
            <person name="Mu J."/>
            <person name="Lu Y."/>
            <person name="Fan D."/>
            <person name="Liu Y."/>
            <person name="Guan J."/>
            <person name="Zhang Y."/>
            <person name="Yu S."/>
            <person name="Liu X."/>
            <person name="Zhang Y."/>
            <person name="Hong G."/>
            <person name="Han B."/>
            <person name="Choisne N."/>
            <person name="Demange N."/>
            <person name="Orjeda G."/>
            <person name="Samain S."/>
            <person name="Cattolico L."/>
            <person name="Pelletier E."/>
            <person name="Couloux A."/>
            <person name="Segurens B."/>
            <person name="Wincker P."/>
            <person name="D'Hont A."/>
            <person name="Scarpelli C."/>
            <person name="Weissenbach J."/>
            <person name="Salanoubat M."/>
            <person name="Quetier F."/>
            <person name="Yu Y."/>
            <person name="Kim H.R."/>
            <person name="Rambo T."/>
            <person name="Currie J."/>
            <person name="Collura K."/>
            <person name="Luo M."/>
            <person name="Yang T."/>
            <person name="Ammiraju J.S.S."/>
            <person name="Engler F."/>
            <person name="Soderlund C."/>
            <person name="Wing R.A."/>
            <person name="Palmer L.E."/>
            <person name="de la Bastide M."/>
            <person name="Spiegel L."/>
            <person name="Nascimento L."/>
            <person name="Zutavern T."/>
            <person name="O'Shaughnessy A."/>
            <person name="Dike S."/>
            <person name="Dedhia N."/>
            <person name="Preston R."/>
            <person name="Balija V."/>
            <person name="McCombie W.R."/>
            <person name="Chow T."/>
            <person name="Chen H."/>
            <person name="Chung M."/>
            <person name="Chen C."/>
            <person name="Shaw J."/>
            <person name="Wu H."/>
            <person name="Hsiao K."/>
            <person name="Chao Y."/>
            <person name="Chu M."/>
            <person name="Cheng C."/>
            <person name="Hour A."/>
            <person name="Lee P."/>
            <person name="Lin S."/>
            <person name="Lin Y."/>
            <person name="Liou J."/>
            <person name="Liu S."/>
            <person name="Hsing Y."/>
            <person name="Raghuvanshi S."/>
            <person name="Mohanty A."/>
            <person name="Bharti A.K."/>
            <person name="Gaur A."/>
            <person name="Gupta V."/>
            <person name="Kumar D."/>
            <person name="Ravi V."/>
            <person name="Vij S."/>
            <person name="Kapur A."/>
            <person name="Khurana P."/>
            <person name="Khurana P."/>
            <person name="Khurana J.P."/>
            <person name="Tyagi A.K."/>
            <person name="Gaikwad K."/>
            <person name="Singh A."/>
            <person name="Dalal V."/>
            <person name="Srivastava S."/>
            <person name="Dixit A."/>
            <person name="Pal A.K."/>
            <person name="Ghazi I.A."/>
            <person name="Yadav M."/>
            <person name="Pandit A."/>
            <person name="Bhargava A."/>
            <person name="Sureshbabu K."/>
            <person name="Batra K."/>
            <person name="Sharma T.R."/>
            <person name="Mohapatra T."/>
            <person name="Singh N.K."/>
            <person name="Messing J."/>
            <person name="Nelson A.B."/>
            <person name="Fuks G."/>
            <person name="Kavchok S."/>
            <person name="Keizer G."/>
            <person name="Linton E."/>
            <person name="Llaca V."/>
            <person name="Song R."/>
            <person name="Tanyolac B."/>
            <person name="Young S."/>
            <person name="Ho-Il K."/>
            <person name="Hahn J.H."/>
            <person name="Sangsakoo G."/>
            <person name="Vanavichit A."/>
            <person name="de Mattos Luiz.A.T."/>
            <person name="Zimmer P.D."/>
            <person name="Malone G."/>
            <person name="Dellagostin O."/>
            <person name="de Oliveira A.C."/>
            <person name="Bevan M."/>
            <person name="Bancroft I."/>
            <person name="Minx P."/>
            <person name="Cordum H."/>
            <person name="Wilson R."/>
            <person name="Cheng Z."/>
            <person name="Jin W."/>
            <person name="Jiang J."/>
            <person name="Leong S.A."/>
            <person name="Iwama H."/>
            <person name="Gojobori T."/>
            <person name="Itoh T."/>
            <person name="Niimura Y."/>
            <person name="Fujii Y."/>
            <person name="Habara T."/>
            <person name="Sakai H."/>
            <person name="Sato Y."/>
            <person name="Wilson G."/>
            <person name="Kumar K."/>
            <person name="McCouch S."/>
            <person name="Juretic N."/>
            <person name="Hoen D."/>
            <person name="Wright S."/>
            <person name="Bruskiewich R."/>
            <person name="Bureau T."/>
            <person name="Miyao A."/>
            <person name="Hirochika H."/>
            <person name="Nishikawa T."/>
            <person name="Kadowaki K."/>
            <person name="Sugiura M."/>
            <person name="Burr B."/>
            <person name="Sasaki T."/>
        </authorList>
    </citation>
    <scope>NUCLEOTIDE SEQUENCE [LARGE SCALE GENOMIC DNA]</scope>
    <source>
        <strain evidence="2">cv. Nipponbare</strain>
    </source>
</reference>
<name>A0A0P0YA85_ORYSJ</name>
<proteinExistence type="predicted"/>
<sequence>MTMLKASPCFQALLLHQLEQVHACTHPTFFHQEDTYIIACC</sequence>
<dbReference type="AlphaFoldDB" id="A0A0P0YA85"/>
<dbReference type="PaxDb" id="39947-A0A0P0YA85"/>
<dbReference type="InParanoid" id="A0A0P0YA85"/>
<reference evidence="1 2" key="2">
    <citation type="journal article" date="2013" name="Plant Cell Physiol.">
        <title>Rice Annotation Project Database (RAP-DB): an integrative and interactive database for rice genomics.</title>
        <authorList>
            <person name="Sakai H."/>
            <person name="Lee S.S."/>
            <person name="Tanaka T."/>
            <person name="Numa H."/>
            <person name="Kim J."/>
            <person name="Kawahara Y."/>
            <person name="Wakimoto H."/>
            <person name="Yang C.C."/>
            <person name="Iwamoto M."/>
            <person name="Abe T."/>
            <person name="Yamada Y."/>
            <person name="Muto A."/>
            <person name="Inokuchi H."/>
            <person name="Ikemura T."/>
            <person name="Matsumoto T."/>
            <person name="Sasaki T."/>
            <person name="Itoh T."/>
        </authorList>
    </citation>
    <scope>NUCLEOTIDE SEQUENCE [LARGE SCALE GENOMIC DNA]</scope>
    <source>
        <strain evidence="2">cv. Nipponbare</strain>
    </source>
</reference>
<dbReference type="Gramene" id="Os12t0477600-01">
    <property type="protein sequence ID" value="Os12t0477600-01"/>
    <property type="gene ID" value="Os12g0477600"/>
</dbReference>
<keyword evidence="2" id="KW-1185">Reference proteome</keyword>
<protein>
    <submittedName>
        <fullName evidence="1">Os12g0477600 protein</fullName>
    </submittedName>
</protein>
<dbReference type="Proteomes" id="UP000059680">
    <property type="component" value="Chromosome 12"/>
</dbReference>
<gene>
    <name evidence="1" type="ordered locus">Os12g0477600</name>
    <name evidence="1" type="ORF">OSNPB_120477600</name>
</gene>
<organism evidence="1 2">
    <name type="scientific">Oryza sativa subsp. japonica</name>
    <name type="common">Rice</name>
    <dbReference type="NCBI Taxonomy" id="39947"/>
    <lineage>
        <taxon>Eukaryota</taxon>
        <taxon>Viridiplantae</taxon>
        <taxon>Streptophyta</taxon>
        <taxon>Embryophyta</taxon>
        <taxon>Tracheophyta</taxon>
        <taxon>Spermatophyta</taxon>
        <taxon>Magnoliopsida</taxon>
        <taxon>Liliopsida</taxon>
        <taxon>Poales</taxon>
        <taxon>Poaceae</taxon>
        <taxon>BOP clade</taxon>
        <taxon>Oryzoideae</taxon>
        <taxon>Oryzeae</taxon>
        <taxon>Oryzinae</taxon>
        <taxon>Oryza</taxon>
        <taxon>Oryza sativa</taxon>
    </lineage>
</organism>
<accession>A0A0P0YA85</accession>
<reference evidence="1 2" key="3">
    <citation type="journal article" date="2013" name="Rice">
        <title>Improvement of the Oryza sativa Nipponbare reference genome using next generation sequence and optical map data.</title>
        <authorList>
            <person name="Kawahara Y."/>
            <person name="de la Bastide M."/>
            <person name="Hamilton J.P."/>
            <person name="Kanamori H."/>
            <person name="McCombie W.R."/>
            <person name="Ouyang S."/>
            <person name="Schwartz D.C."/>
            <person name="Tanaka T."/>
            <person name="Wu J."/>
            <person name="Zhou S."/>
            <person name="Childs K.L."/>
            <person name="Davidson R.M."/>
            <person name="Lin H."/>
            <person name="Quesada-Ocampo L."/>
            <person name="Vaillancourt B."/>
            <person name="Sakai H."/>
            <person name="Lee S.S."/>
            <person name="Kim J."/>
            <person name="Numa H."/>
            <person name="Itoh T."/>
            <person name="Buell C.R."/>
            <person name="Matsumoto T."/>
        </authorList>
    </citation>
    <scope>NUCLEOTIDE SEQUENCE [LARGE SCALE GENOMIC DNA]</scope>
    <source>
        <strain evidence="2">cv. Nipponbare</strain>
    </source>
</reference>